<evidence type="ECO:0000259" key="6">
    <source>
        <dbReference type="Pfam" id="PF07980"/>
    </source>
</evidence>
<gene>
    <name evidence="8" type="ORF">DYBT9623_00348</name>
</gene>
<proteinExistence type="inferred from homology"/>
<dbReference type="Gene3D" id="1.25.40.390">
    <property type="match status" value="1"/>
</dbReference>
<evidence type="ECO:0000256" key="3">
    <source>
        <dbReference type="ARBA" id="ARBA00022729"/>
    </source>
</evidence>
<reference evidence="8 9" key="1">
    <citation type="submission" date="2021-04" db="EMBL/GenBank/DDBJ databases">
        <authorList>
            <person name="Rodrigo-Torres L."/>
            <person name="Arahal R. D."/>
            <person name="Lucena T."/>
        </authorList>
    </citation>
    <scope>NUCLEOTIDE SEQUENCE [LARGE SCALE GENOMIC DNA]</scope>
    <source>
        <strain evidence="8 9">CECT 9623</strain>
    </source>
</reference>
<evidence type="ECO:0000256" key="4">
    <source>
        <dbReference type="ARBA" id="ARBA00023136"/>
    </source>
</evidence>
<organism evidence="8 9">
    <name type="scientific">Dyadobacter linearis</name>
    <dbReference type="NCBI Taxonomy" id="2823330"/>
    <lineage>
        <taxon>Bacteria</taxon>
        <taxon>Pseudomonadati</taxon>
        <taxon>Bacteroidota</taxon>
        <taxon>Cytophagia</taxon>
        <taxon>Cytophagales</taxon>
        <taxon>Spirosomataceae</taxon>
        <taxon>Dyadobacter</taxon>
    </lineage>
</organism>
<evidence type="ECO:0000259" key="7">
    <source>
        <dbReference type="Pfam" id="PF14322"/>
    </source>
</evidence>
<keyword evidence="4" id="KW-0472">Membrane</keyword>
<dbReference type="InterPro" id="IPR011990">
    <property type="entry name" value="TPR-like_helical_dom_sf"/>
</dbReference>
<dbReference type="Proteomes" id="UP000679725">
    <property type="component" value="Unassembled WGS sequence"/>
</dbReference>
<evidence type="ECO:0000313" key="8">
    <source>
        <dbReference type="EMBL" id="CAG5067627.1"/>
    </source>
</evidence>
<name>A0ABM8UJE2_9BACT</name>
<dbReference type="SUPFAM" id="SSF48452">
    <property type="entry name" value="TPR-like"/>
    <property type="match status" value="1"/>
</dbReference>
<dbReference type="Pfam" id="PF07980">
    <property type="entry name" value="SusD_RagB"/>
    <property type="match status" value="1"/>
</dbReference>
<feature type="domain" description="SusD-like N-terminal" evidence="7">
    <location>
        <begin position="87"/>
        <end position="229"/>
    </location>
</feature>
<comment type="similarity">
    <text evidence="2">Belongs to the SusD family.</text>
</comment>
<evidence type="ECO:0000313" key="9">
    <source>
        <dbReference type="Proteomes" id="UP000679725"/>
    </source>
</evidence>
<comment type="caution">
    <text evidence="8">The sequence shown here is derived from an EMBL/GenBank/DDBJ whole genome shotgun (WGS) entry which is preliminary data.</text>
</comment>
<sequence length="509" mass="56184">MKIRYNKIATVLALTAGLQLMSCSDSFLDVKPRGLNLESNYYRNQEEAYNGLVAVYDVVGWQGSGYVTTIATMNAASDDHYAGGGGPSDIMDFQVMSNYTLNPTTGPHAELWRKGFSGVFRANSILEKLPGVPMDENLKKRYTAEAKFLRGYFYFELVRLFKNVPLFTKTVSTQEMYDVVQAPPAEIYAQIEKDLAEAMPDLPVTVNAATEGGRVGQGAGHAILGKVYLYQQKYTQAAQELALMNGTPGGTNAYGYKLLPNFADLWKSDNKFNSESILEISYTNTSAGTWDCVSCTEGNIMNIITGPRGYNRKSDAAPDYVSGWSFLPVTPSLFEAIRHDPRSKATVANLDSLEKAGLVTYEKGYMNTGYFLEKFAGRVSNRWTGAGTPELNFPQNMYDTRLADTYLLEAEALVRGAGDINRATALLSAVRARVGLKPVAATFENIKKERRLELAGEGHRWMDLVRWGDAPTVLASKGFVAGKHEILPIPLLEMENTKIEQSKEWGGTK</sequence>
<keyword evidence="3" id="KW-0732">Signal</keyword>
<keyword evidence="5" id="KW-0998">Cell outer membrane</keyword>
<protein>
    <submittedName>
        <fullName evidence="8">SusD-like protein P38</fullName>
    </submittedName>
</protein>
<comment type="subcellular location">
    <subcellularLocation>
        <location evidence="1">Cell outer membrane</location>
    </subcellularLocation>
</comment>
<evidence type="ECO:0000256" key="1">
    <source>
        <dbReference type="ARBA" id="ARBA00004442"/>
    </source>
</evidence>
<dbReference type="RefSeq" id="WP_215231786.1">
    <property type="nucleotide sequence ID" value="NZ_CAJRAU010000001.1"/>
</dbReference>
<feature type="domain" description="RagB/SusD" evidence="6">
    <location>
        <begin position="362"/>
        <end position="472"/>
    </location>
</feature>
<evidence type="ECO:0000256" key="2">
    <source>
        <dbReference type="ARBA" id="ARBA00006275"/>
    </source>
</evidence>
<dbReference type="EMBL" id="CAJRAU010000001">
    <property type="protein sequence ID" value="CAG5067627.1"/>
    <property type="molecule type" value="Genomic_DNA"/>
</dbReference>
<dbReference type="InterPro" id="IPR033985">
    <property type="entry name" value="SusD-like_N"/>
</dbReference>
<evidence type="ECO:0000256" key="5">
    <source>
        <dbReference type="ARBA" id="ARBA00023237"/>
    </source>
</evidence>
<dbReference type="InterPro" id="IPR012944">
    <property type="entry name" value="SusD_RagB_dom"/>
</dbReference>
<keyword evidence="9" id="KW-1185">Reference proteome</keyword>
<dbReference type="Pfam" id="PF14322">
    <property type="entry name" value="SusD-like_3"/>
    <property type="match status" value="1"/>
</dbReference>
<dbReference type="CDD" id="cd08977">
    <property type="entry name" value="SusD"/>
    <property type="match status" value="1"/>
</dbReference>
<accession>A0ABM8UJE2</accession>